<feature type="transmembrane region" description="Helical" evidence="8">
    <location>
        <begin position="384"/>
        <end position="405"/>
    </location>
</feature>
<dbReference type="InterPro" id="IPR036259">
    <property type="entry name" value="MFS_trans_sf"/>
</dbReference>
<protein>
    <recommendedName>
        <fullName evidence="9">Major facilitator superfamily (MFS) profile domain-containing protein</fullName>
    </recommendedName>
</protein>
<keyword evidence="5 8" id="KW-0472">Membrane</keyword>
<dbReference type="PROSITE" id="PS50850">
    <property type="entry name" value="MFS"/>
    <property type="match status" value="1"/>
</dbReference>
<dbReference type="GO" id="GO:0022857">
    <property type="term" value="F:transmembrane transporter activity"/>
    <property type="evidence" value="ECO:0007669"/>
    <property type="project" value="InterPro"/>
</dbReference>
<evidence type="ECO:0000256" key="4">
    <source>
        <dbReference type="ARBA" id="ARBA00022989"/>
    </source>
</evidence>
<feature type="transmembrane region" description="Helical" evidence="8">
    <location>
        <begin position="411"/>
        <end position="434"/>
    </location>
</feature>
<keyword evidence="2" id="KW-0813">Transport</keyword>
<evidence type="ECO:0000259" key="9">
    <source>
        <dbReference type="PROSITE" id="PS50850"/>
    </source>
</evidence>
<proteinExistence type="inferred from homology"/>
<evidence type="ECO:0000256" key="5">
    <source>
        <dbReference type="ARBA" id="ARBA00023136"/>
    </source>
</evidence>
<feature type="domain" description="Major facilitator superfamily (MFS) profile" evidence="9">
    <location>
        <begin position="46"/>
        <end position="496"/>
    </location>
</feature>
<gene>
    <name evidence="10" type="ORF">OSB04_007790</name>
</gene>
<dbReference type="Proteomes" id="UP001172457">
    <property type="component" value="Chromosome 2"/>
</dbReference>
<feature type="transmembrane region" description="Helical" evidence="8">
    <location>
        <begin position="119"/>
        <end position="137"/>
    </location>
</feature>
<evidence type="ECO:0000256" key="6">
    <source>
        <dbReference type="ARBA" id="ARBA00044504"/>
    </source>
</evidence>
<evidence type="ECO:0000313" key="11">
    <source>
        <dbReference type="Proteomes" id="UP001172457"/>
    </source>
</evidence>
<dbReference type="InterPro" id="IPR005828">
    <property type="entry name" value="MFS_sugar_transport-like"/>
</dbReference>
<dbReference type="EMBL" id="JARYMX010000002">
    <property type="protein sequence ID" value="KAJ9562630.1"/>
    <property type="molecule type" value="Genomic_DNA"/>
</dbReference>
<dbReference type="InterPro" id="IPR005829">
    <property type="entry name" value="Sugar_transporter_CS"/>
</dbReference>
<dbReference type="Pfam" id="PF00083">
    <property type="entry name" value="Sugar_tr"/>
    <property type="match status" value="1"/>
</dbReference>
<feature type="transmembrane region" description="Helical" evidence="8">
    <location>
        <begin position="327"/>
        <end position="344"/>
    </location>
</feature>
<dbReference type="PROSITE" id="PS00217">
    <property type="entry name" value="SUGAR_TRANSPORT_2"/>
    <property type="match status" value="1"/>
</dbReference>
<comment type="subcellular location">
    <subcellularLocation>
        <location evidence="1">Membrane</location>
        <topology evidence="1">Multi-pass membrane protein</topology>
    </subcellularLocation>
</comment>
<feature type="transmembrane region" description="Helical" evidence="8">
    <location>
        <begin position="472"/>
        <end position="491"/>
    </location>
</feature>
<feature type="transmembrane region" description="Helical" evidence="8">
    <location>
        <begin position="174"/>
        <end position="194"/>
    </location>
</feature>
<keyword evidence="3 8" id="KW-0812">Transmembrane</keyword>
<keyword evidence="4 8" id="KW-1133">Transmembrane helix</keyword>
<organism evidence="10 11">
    <name type="scientific">Centaurea solstitialis</name>
    <name type="common">yellow star-thistle</name>
    <dbReference type="NCBI Taxonomy" id="347529"/>
    <lineage>
        <taxon>Eukaryota</taxon>
        <taxon>Viridiplantae</taxon>
        <taxon>Streptophyta</taxon>
        <taxon>Embryophyta</taxon>
        <taxon>Tracheophyta</taxon>
        <taxon>Spermatophyta</taxon>
        <taxon>Magnoliopsida</taxon>
        <taxon>eudicotyledons</taxon>
        <taxon>Gunneridae</taxon>
        <taxon>Pentapetalae</taxon>
        <taxon>asterids</taxon>
        <taxon>campanulids</taxon>
        <taxon>Asterales</taxon>
        <taxon>Asteraceae</taxon>
        <taxon>Carduoideae</taxon>
        <taxon>Cardueae</taxon>
        <taxon>Centaureinae</taxon>
        <taxon>Centaurea</taxon>
    </lineage>
</organism>
<dbReference type="InterPro" id="IPR020846">
    <property type="entry name" value="MFS_dom"/>
</dbReference>
<reference evidence="10" key="1">
    <citation type="submission" date="2023-03" db="EMBL/GenBank/DDBJ databases">
        <title>Chromosome-scale reference genome and RAD-based genetic map of yellow starthistle (Centaurea solstitialis) reveal putative structural variation and QTLs associated with invader traits.</title>
        <authorList>
            <person name="Reatini B."/>
            <person name="Cang F.A."/>
            <person name="Jiang Q."/>
            <person name="Mckibben M.T.W."/>
            <person name="Barker M.S."/>
            <person name="Rieseberg L.H."/>
            <person name="Dlugosch K.M."/>
        </authorList>
    </citation>
    <scope>NUCLEOTIDE SEQUENCE</scope>
    <source>
        <strain evidence="10">CAN-66</strain>
        <tissue evidence="10">Leaf</tissue>
    </source>
</reference>
<sequence>MTKALDDLRPPLIPAAEEDDDGRVLLCVDEMLTKYCGDFGFWQLKHFVLTCLGWSLEAFHTMVMIFADQQPSWSCVAAGCVEGSSVCGLQPDSWRWDGGQGRSTVAEWGLVCDQKYKVGLVQAVFFGGCMIGAGIFGHLSDSKLGRKGSLTMVCILNVIFGLLTSISPGYWTYVLLRLLTGFSTGGAGLCAFVLATEPIGPNKRGIAGMSTFYFFSGGIALLSGIAYIFQSWRSLYIASSVPSLLFLLFVLPFISESPRWYLIRGKTDQAMKVMHDIATSNGKHLPKNVYLALDEEVNGNGMQIKRKETVTGSVIDVIKSPLTRTRLLLVLVINFTCSVVYYGLSLNVVNLETNLYLNVLLNAAAEIPAYLLTAILIDRFGRKPLGVGTQWLSGIFCIVGSFLGSQGTWKAVRMGCGVLGIFGMAGTYNLLFVYAMELFPTVVRSAALGCAAQMAQLGALVAPLVVVMGGGFPFMVFGACGMVGGILILYLPETLNKPLYDTMNGMADGEKQAIVVGARLK</sequence>
<comment type="catalytic activity">
    <reaction evidence="7">
        <text>phosphate(in) + H(+)(in) = phosphate(out) + H(+)(out)</text>
        <dbReference type="Rhea" id="RHEA:29939"/>
        <dbReference type="ChEBI" id="CHEBI:15378"/>
        <dbReference type="ChEBI" id="CHEBI:43474"/>
    </reaction>
    <physiologicalReaction direction="right-to-left" evidence="7">
        <dbReference type="Rhea" id="RHEA:29941"/>
    </physiologicalReaction>
</comment>
<dbReference type="AlphaFoldDB" id="A0AA38TX66"/>
<evidence type="ECO:0000256" key="3">
    <source>
        <dbReference type="ARBA" id="ARBA00022692"/>
    </source>
</evidence>
<name>A0AA38TX66_9ASTR</name>
<dbReference type="GO" id="GO:0016020">
    <property type="term" value="C:membrane"/>
    <property type="evidence" value="ECO:0007669"/>
    <property type="project" value="UniProtKB-SubCell"/>
</dbReference>
<dbReference type="PANTHER" id="PTHR24064">
    <property type="entry name" value="SOLUTE CARRIER FAMILY 22 MEMBER"/>
    <property type="match status" value="1"/>
</dbReference>
<evidence type="ECO:0000256" key="2">
    <source>
        <dbReference type="ARBA" id="ARBA00022448"/>
    </source>
</evidence>
<evidence type="ECO:0000313" key="10">
    <source>
        <dbReference type="EMBL" id="KAJ9562630.1"/>
    </source>
</evidence>
<evidence type="ECO:0000256" key="1">
    <source>
        <dbReference type="ARBA" id="ARBA00004141"/>
    </source>
</evidence>
<evidence type="ECO:0000256" key="8">
    <source>
        <dbReference type="SAM" id="Phobius"/>
    </source>
</evidence>
<accession>A0AA38TX66</accession>
<feature type="transmembrane region" description="Helical" evidence="8">
    <location>
        <begin position="356"/>
        <end position="377"/>
    </location>
</feature>
<feature type="transmembrane region" description="Helical" evidence="8">
    <location>
        <begin position="149"/>
        <end position="168"/>
    </location>
</feature>
<comment type="similarity">
    <text evidence="6">Belongs to the major facilitator superfamily. Phosphate:H(+) symporter (TC 2.A.1.9) family.</text>
</comment>
<comment type="caution">
    <text evidence="10">The sequence shown here is derived from an EMBL/GenBank/DDBJ whole genome shotgun (WGS) entry which is preliminary data.</text>
</comment>
<evidence type="ECO:0000256" key="7">
    <source>
        <dbReference type="ARBA" id="ARBA00049011"/>
    </source>
</evidence>
<keyword evidence="11" id="KW-1185">Reference proteome</keyword>
<dbReference type="PROSITE" id="PS00216">
    <property type="entry name" value="SUGAR_TRANSPORT_1"/>
    <property type="match status" value="1"/>
</dbReference>
<dbReference type="Gene3D" id="1.20.1250.20">
    <property type="entry name" value="MFS general substrate transporter like domains"/>
    <property type="match status" value="1"/>
</dbReference>
<dbReference type="SUPFAM" id="SSF103473">
    <property type="entry name" value="MFS general substrate transporter"/>
    <property type="match status" value="1"/>
</dbReference>
<feature type="transmembrane region" description="Helical" evidence="8">
    <location>
        <begin position="235"/>
        <end position="254"/>
    </location>
</feature>
<feature type="transmembrane region" description="Helical" evidence="8">
    <location>
        <begin position="206"/>
        <end position="229"/>
    </location>
</feature>